<name>A0A9P5Q327_9AGAR</name>
<dbReference type="Proteomes" id="UP000772434">
    <property type="component" value="Unassembled WGS sequence"/>
</dbReference>
<dbReference type="EMBL" id="JADNRY010000016">
    <property type="protein sequence ID" value="KAF9073798.1"/>
    <property type="molecule type" value="Genomic_DNA"/>
</dbReference>
<comment type="caution">
    <text evidence="1">The sequence shown here is derived from an EMBL/GenBank/DDBJ whole genome shotgun (WGS) entry which is preliminary data.</text>
</comment>
<evidence type="ECO:0000313" key="1">
    <source>
        <dbReference type="EMBL" id="KAF9073798.1"/>
    </source>
</evidence>
<sequence>MFKLQGVMDSLGTPAFLPVEVADQAYTDMDFALSLSLDKKGIEPHFNQNGFHNLESFCPANQCSDAAFEESYRALFLSDATSTSWQKAWSSPIYCHTYFKKLSSASIPLGDGLHHFASKFFVLKQSAYSALGEDLANLNKLKEPVHEVLTLLLSKIEGLCALPEVTAHTDLNNCQSFNLGKIPSQMSGICDSTFNAQLSLPATLKLVPKCKTTL</sequence>
<protein>
    <submittedName>
        <fullName evidence="1">Uncharacterized protein</fullName>
    </submittedName>
</protein>
<gene>
    <name evidence="1" type="ORF">BDP27DRAFT_1360045</name>
</gene>
<accession>A0A9P5Q327</accession>
<proteinExistence type="predicted"/>
<keyword evidence="2" id="KW-1185">Reference proteome</keyword>
<organism evidence="1 2">
    <name type="scientific">Rhodocollybia butyracea</name>
    <dbReference type="NCBI Taxonomy" id="206335"/>
    <lineage>
        <taxon>Eukaryota</taxon>
        <taxon>Fungi</taxon>
        <taxon>Dikarya</taxon>
        <taxon>Basidiomycota</taxon>
        <taxon>Agaricomycotina</taxon>
        <taxon>Agaricomycetes</taxon>
        <taxon>Agaricomycetidae</taxon>
        <taxon>Agaricales</taxon>
        <taxon>Marasmiineae</taxon>
        <taxon>Omphalotaceae</taxon>
        <taxon>Rhodocollybia</taxon>
    </lineage>
</organism>
<evidence type="ECO:0000313" key="2">
    <source>
        <dbReference type="Proteomes" id="UP000772434"/>
    </source>
</evidence>
<dbReference type="AlphaFoldDB" id="A0A9P5Q327"/>
<reference evidence="1" key="1">
    <citation type="submission" date="2020-11" db="EMBL/GenBank/DDBJ databases">
        <authorList>
            <consortium name="DOE Joint Genome Institute"/>
            <person name="Ahrendt S."/>
            <person name="Riley R."/>
            <person name="Andreopoulos W."/>
            <person name="Labutti K."/>
            <person name="Pangilinan J."/>
            <person name="Ruiz-Duenas F.J."/>
            <person name="Barrasa J.M."/>
            <person name="Sanchez-Garcia M."/>
            <person name="Camarero S."/>
            <person name="Miyauchi S."/>
            <person name="Serrano A."/>
            <person name="Linde D."/>
            <person name="Babiker R."/>
            <person name="Drula E."/>
            <person name="Ayuso-Fernandez I."/>
            <person name="Pacheco R."/>
            <person name="Padilla G."/>
            <person name="Ferreira P."/>
            <person name="Barriuso J."/>
            <person name="Kellner H."/>
            <person name="Castanera R."/>
            <person name="Alfaro M."/>
            <person name="Ramirez L."/>
            <person name="Pisabarro A.G."/>
            <person name="Kuo A."/>
            <person name="Tritt A."/>
            <person name="Lipzen A."/>
            <person name="He G."/>
            <person name="Yan M."/>
            <person name="Ng V."/>
            <person name="Cullen D."/>
            <person name="Martin F."/>
            <person name="Rosso M.-N."/>
            <person name="Henrissat B."/>
            <person name="Hibbett D."/>
            <person name="Martinez A.T."/>
            <person name="Grigoriev I.V."/>
        </authorList>
    </citation>
    <scope>NUCLEOTIDE SEQUENCE</scope>
    <source>
        <strain evidence="1">AH 40177</strain>
    </source>
</reference>